<dbReference type="SMART" id="SM00448">
    <property type="entry name" value="REC"/>
    <property type="match status" value="1"/>
</dbReference>
<gene>
    <name evidence="3" type="ORF">HJ583_017105</name>
</gene>
<reference evidence="3 4" key="1">
    <citation type="submission" date="2020-06" db="EMBL/GenBank/DDBJ databases">
        <title>Draft genome of Uliginosibacterium sp. IMCC34675.</title>
        <authorList>
            <person name="Song J."/>
        </authorList>
    </citation>
    <scope>NUCLEOTIDE SEQUENCE [LARGE SCALE GENOMIC DNA]</scope>
    <source>
        <strain evidence="3 4">IMCC34675</strain>
    </source>
</reference>
<dbReference type="Pfam" id="PF00072">
    <property type="entry name" value="Response_reg"/>
    <property type="match status" value="1"/>
</dbReference>
<evidence type="ECO:0000313" key="4">
    <source>
        <dbReference type="Proteomes" id="UP000778523"/>
    </source>
</evidence>
<accession>A0ABX2IKB4</accession>
<keyword evidence="1" id="KW-0597">Phosphoprotein</keyword>
<dbReference type="CDD" id="cd17535">
    <property type="entry name" value="REC_NarL-like"/>
    <property type="match status" value="1"/>
</dbReference>
<evidence type="ECO:0000256" key="1">
    <source>
        <dbReference type="PROSITE-ProRule" id="PRU00169"/>
    </source>
</evidence>
<dbReference type="SUPFAM" id="SSF52172">
    <property type="entry name" value="CheY-like"/>
    <property type="match status" value="1"/>
</dbReference>
<sequence>MSLQNRFAGLSVVIIDDNDTTRAMLRSILRAEGIDVVGEAKDGEAGVALVRKLRPGLVCLDVMMPNISGIEVLAQIKAEMPDVRVLMVTGSTDRDTVQSAIQGGACGYLVKPFNGAKVIASIEGATGRKPRG</sequence>
<evidence type="ECO:0000313" key="3">
    <source>
        <dbReference type="EMBL" id="NSL56752.1"/>
    </source>
</evidence>
<organism evidence="3 4">
    <name type="scientific">Uliginosibacterium aquaticum</name>
    <dbReference type="NCBI Taxonomy" id="2731212"/>
    <lineage>
        <taxon>Bacteria</taxon>
        <taxon>Pseudomonadati</taxon>
        <taxon>Pseudomonadota</taxon>
        <taxon>Betaproteobacteria</taxon>
        <taxon>Rhodocyclales</taxon>
        <taxon>Zoogloeaceae</taxon>
        <taxon>Uliginosibacterium</taxon>
    </lineage>
</organism>
<dbReference type="Gene3D" id="3.40.50.2300">
    <property type="match status" value="1"/>
</dbReference>
<keyword evidence="4" id="KW-1185">Reference proteome</keyword>
<dbReference type="EMBL" id="JABCSC020000005">
    <property type="protein sequence ID" value="NSL56752.1"/>
    <property type="molecule type" value="Genomic_DNA"/>
</dbReference>
<dbReference type="InterPro" id="IPR011006">
    <property type="entry name" value="CheY-like_superfamily"/>
</dbReference>
<protein>
    <submittedName>
        <fullName evidence="3">Response regulator transcription factor</fullName>
    </submittedName>
</protein>
<dbReference type="InterPro" id="IPR052048">
    <property type="entry name" value="ST_Response_Regulator"/>
</dbReference>
<dbReference type="Proteomes" id="UP000778523">
    <property type="component" value="Unassembled WGS sequence"/>
</dbReference>
<comment type="caution">
    <text evidence="3">The sequence shown here is derived from an EMBL/GenBank/DDBJ whole genome shotgun (WGS) entry which is preliminary data.</text>
</comment>
<evidence type="ECO:0000259" key="2">
    <source>
        <dbReference type="PROSITE" id="PS50110"/>
    </source>
</evidence>
<proteinExistence type="predicted"/>
<feature type="modified residue" description="4-aspartylphosphate" evidence="1">
    <location>
        <position position="61"/>
    </location>
</feature>
<name>A0ABX2IKB4_9RHOO</name>
<dbReference type="PANTHER" id="PTHR43228">
    <property type="entry name" value="TWO-COMPONENT RESPONSE REGULATOR"/>
    <property type="match status" value="1"/>
</dbReference>
<dbReference type="RefSeq" id="WP_170023053.1">
    <property type="nucleotide sequence ID" value="NZ_JABCSC020000005.1"/>
</dbReference>
<feature type="domain" description="Response regulatory" evidence="2">
    <location>
        <begin position="11"/>
        <end position="126"/>
    </location>
</feature>
<dbReference type="InterPro" id="IPR001789">
    <property type="entry name" value="Sig_transdc_resp-reg_receiver"/>
</dbReference>
<dbReference type="PROSITE" id="PS50110">
    <property type="entry name" value="RESPONSE_REGULATORY"/>
    <property type="match status" value="1"/>
</dbReference>
<dbReference type="InterPro" id="IPR058245">
    <property type="entry name" value="NreC/VraR/RcsB-like_REC"/>
</dbReference>
<dbReference type="PANTHER" id="PTHR43228:SF1">
    <property type="entry name" value="TWO-COMPONENT RESPONSE REGULATOR ARR22"/>
    <property type="match status" value="1"/>
</dbReference>